<protein>
    <submittedName>
        <fullName evidence="1">Uncharacterized protein</fullName>
    </submittedName>
</protein>
<accession>A0A8S5SI63</accession>
<name>A0A8S5SI63_9CAUD</name>
<organism evidence="1">
    <name type="scientific">Siphoviridae sp. cthH09</name>
    <dbReference type="NCBI Taxonomy" id="2827915"/>
    <lineage>
        <taxon>Viruses</taxon>
        <taxon>Duplodnaviria</taxon>
        <taxon>Heunggongvirae</taxon>
        <taxon>Uroviricota</taxon>
        <taxon>Caudoviricetes</taxon>
    </lineage>
</organism>
<sequence>MDREKMLAETMGWSYIIDDSKMPSPEESKKIVIPKELEEELDAELEEIAHKYGLY</sequence>
<reference evidence="1" key="1">
    <citation type="journal article" date="2021" name="Proc. Natl. Acad. Sci. U.S.A.">
        <title>A Catalog of Tens of Thousands of Viruses from Human Metagenomes Reveals Hidden Associations with Chronic Diseases.</title>
        <authorList>
            <person name="Tisza M.J."/>
            <person name="Buck C.B."/>
        </authorList>
    </citation>
    <scope>NUCLEOTIDE SEQUENCE</scope>
    <source>
        <strain evidence="1">CthH09</strain>
    </source>
</reference>
<evidence type="ECO:0000313" key="1">
    <source>
        <dbReference type="EMBL" id="DAF50531.1"/>
    </source>
</evidence>
<proteinExistence type="predicted"/>
<dbReference type="EMBL" id="BK032597">
    <property type="protein sequence ID" value="DAF50531.1"/>
    <property type="molecule type" value="Genomic_DNA"/>
</dbReference>